<dbReference type="Pfam" id="PF13378">
    <property type="entry name" value="MR_MLE_C"/>
    <property type="match status" value="1"/>
</dbReference>
<dbReference type="Pfam" id="PF02746">
    <property type="entry name" value="MR_MLE_N"/>
    <property type="match status" value="1"/>
</dbReference>
<dbReference type="SUPFAM" id="SSF54826">
    <property type="entry name" value="Enolase N-terminal domain-like"/>
    <property type="match status" value="1"/>
</dbReference>
<dbReference type="SUPFAM" id="SSF51604">
    <property type="entry name" value="Enolase C-terminal domain-like"/>
    <property type="match status" value="1"/>
</dbReference>
<sequence length="365" mass="38653">MKIVGIDVYEYRLTYAHGEYAMSGARVSTHQTSTLVRVRTDEGVHGWGESCPLGANYLPMFPGGTQAALRYLAPLLVGLDPREVLAVQGVLDGALRGSYDAKSAIDLACWDILGKSLDVPVSLLLGGVLQQRFPLYEAVPLAPPAQMAEFITRRKAAGIDCFQVKVGNDPYDDAARARAAVEAADGSRVICDANGGWGLQQAMIAAREFDDLPVYLEQPCRTTEDCAHVRRVSTLPMVLDESITTPADLTRGVERAGAGSVNLKLSRLGGITPMRLLRDLAVSLGLTVSLEDTWGGDVVTAAVAHLAASTAASDLLSVSFFNTWTNEHVSTVPPAHDAGWGITPTGPGLGVDVDPTAIGAPLFVS</sequence>
<dbReference type="InterPro" id="IPR029065">
    <property type="entry name" value="Enolase_C-like"/>
</dbReference>
<name>A0A2N3Y116_SACSN</name>
<dbReference type="GO" id="GO:0016854">
    <property type="term" value="F:racemase and epimerase activity"/>
    <property type="evidence" value="ECO:0007669"/>
    <property type="project" value="UniProtKB-ARBA"/>
</dbReference>
<dbReference type="InterPro" id="IPR034593">
    <property type="entry name" value="DgoD-like"/>
</dbReference>
<dbReference type="InterPro" id="IPR013342">
    <property type="entry name" value="Mandelate_racemase_C"/>
</dbReference>
<dbReference type="FunFam" id="3.30.390.10:FF:000009">
    <property type="entry name" value="Hydrophobic dipeptide epimerase"/>
    <property type="match status" value="1"/>
</dbReference>
<dbReference type="InterPro" id="IPR036849">
    <property type="entry name" value="Enolase-like_C_sf"/>
</dbReference>
<dbReference type="InterPro" id="IPR029017">
    <property type="entry name" value="Enolase-like_N"/>
</dbReference>
<dbReference type="InterPro" id="IPR013341">
    <property type="entry name" value="Mandelate_racemase_N_dom"/>
</dbReference>
<gene>
    <name evidence="6" type="ORF">A8926_4454</name>
</gene>
<evidence type="ECO:0000256" key="4">
    <source>
        <dbReference type="ARBA" id="ARBA00022842"/>
    </source>
</evidence>
<comment type="caution">
    <text evidence="6">The sequence shown here is derived from an EMBL/GenBank/DDBJ whole genome shotgun (WGS) entry which is preliminary data.</text>
</comment>
<evidence type="ECO:0000313" key="7">
    <source>
        <dbReference type="Proteomes" id="UP000233786"/>
    </source>
</evidence>
<evidence type="ECO:0000256" key="1">
    <source>
        <dbReference type="ARBA" id="ARBA00001946"/>
    </source>
</evidence>
<organism evidence="6 7">
    <name type="scientific">Saccharopolyspora spinosa</name>
    <dbReference type="NCBI Taxonomy" id="60894"/>
    <lineage>
        <taxon>Bacteria</taxon>
        <taxon>Bacillati</taxon>
        <taxon>Actinomycetota</taxon>
        <taxon>Actinomycetes</taxon>
        <taxon>Pseudonocardiales</taxon>
        <taxon>Pseudonocardiaceae</taxon>
        <taxon>Saccharopolyspora</taxon>
    </lineage>
</organism>
<dbReference type="SMART" id="SM00922">
    <property type="entry name" value="MR_MLE"/>
    <property type="match status" value="1"/>
</dbReference>
<accession>A0A2N3Y116</accession>
<proteinExistence type="inferred from homology"/>
<dbReference type="Gene3D" id="3.20.20.120">
    <property type="entry name" value="Enolase-like C-terminal domain"/>
    <property type="match status" value="1"/>
</dbReference>
<dbReference type="RefSeq" id="WP_029536107.1">
    <property type="nucleotide sequence ID" value="NZ_CP061007.1"/>
</dbReference>
<dbReference type="Gene3D" id="3.30.390.10">
    <property type="entry name" value="Enolase-like, N-terminal domain"/>
    <property type="match status" value="1"/>
</dbReference>
<dbReference type="STRING" id="994479.GCA_000194155_07398"/>
<dbReference type="AlphaFoldDB" id="A0A2N3Y116"/>
<dbReference type="PANTHER" id="PTHR48080">
    <property type="entry name" value="D-GALACTONATE DEHYDRATASE-RELATED"/>
    <property type="match status" value="1"/>
</dbReference>
<protein>
    <submittedName>
        <fullName evidence="6">L-alanine-DL-glutamate epimerase-like enolase superfamily enzyme</fullName>
    </submittedName>
</protein>
<keyword evidence="4" id="KW-0460">Magnesium</keyword>
<dbReference type="Proteomes" id="UP000233786">
    <property type="component" value="Unassembled WGS sequence"/>
</dbReference>
<keyword evidence="7" id="KW-1185">Reference proteome</keyword>
<comment type="similarity">
    <text evidence="2">Belongs to the mandelate racemase/muconate lactonizing enzyme family.</text>
</comment>
<dbReference type="GO" id="GO:0000287">
    <property type="term" value="F:magnesium ion binding"/>
    <property type="evidence" value="ECO:0007669"/>
    <property type="project" value="UniProtKB-ARBA"/>
</dbReference>
<comment type="cofactor">
    <cofactor evidence="1">
        <name>Mg(2+)</name>
        <dbReference type="ChEBI" id="CHEBI:18420"/>
    </cofactor>
</comment>
<evidence type="ECO:0000256" key="3">
    <source>
        <dbReference type="ARBA" id="ARBA00022723"/>
    </source>
</evidence>
<dbReference type="SFLD" id="SFLDG00180">
    <property type="entry name" value="muconate_cycloisomerase"/>
    <property type="match status" value="1"/>
</dbReference>
<keyword evidence="3" id="KW-0479">Metal-binding</keyword>
<feature type="domain" description="Mandelate racemase/muconate lactonizing enzyme C-terminal" evidence="5">
    <location>
        <begin position="144"/>
        <end position="236"/>
    </location>
</feature>
<evidence type="ECO:0000259" key="5">
    <source>
        <dbReference type="SMART" id="SM00922"/>
    </source>
</evidence>
<dbReference type="OrthoDB" id="5241672at2"/>
<dbReference type="EMBL" id="PJNB01000001">
    <property type="protein sequence ID" value="PKW16609.1"/>
    <property type="molecule type" value="Genomic_DNA"/>
</dbReference>
<dbReference type="SFLD" id="SFLDS00001">
    <property type="entry name" value="Enolase"/>
    <property type="match status" value="1"/>
</dbReference>
<evidence type="ECO:0000313" key="6">
    <source>
        <dbReference type="EMBL" id="PKW16609.1"/>
    </source>
</evidence>
<reference evidence="6" key="1">
    <citation type="submission" date="2017-12" db="EMBL/GenBank/DDBJ databases">
        <title>Sequencing the genomes of 1000 Actinobacteria strains.</title>
        <authorList>
            <person name="Klenk H.-P."/>
        </authorList>
    </citation>
    <scope>NUCLEOTIDE SEQUENCE [LARGE SCALE GENOMIC DNA]</scope>
    <source>
        <strain evidence="6">DSM 44228</strain>
    </source>
</reference>
<evidence type="ECO:0000256" key="2">
    <source>
        <dbReference type="ARBA" id="ARBA00008031"/>
    </source>
</evidence>
<dbReference type="GO" id="GO:0006518">
    <property type="term" value="P:peptide metabolic process"/>
    <property type="evidence" value="ECO:0007669"/>
    <property type="project" value="UniProtKB-ARBA"/>
</dbReference>